<protein>
    <submittedName>
        <fullName evidence="4">Quinone oxidoreductase</fullName>
    </submittedName>
</protein>
<sequence length="332" mass="35153">MKAMAIHANGGPEVLQWVDIDLPAPGPGEVRVRHTAIGLNFSDINVRNGGFYITEGTKFPIILGNEAAGVVEAVGAGVTGFTPGDRVAYVGTGGLFFENTGGYAEERNLRAEHLIHLPDDIDDRQAAAILLKGLTASVVIHRCFTPGPGDTVLIHAAASGVGSLLAQWANHLGAQVIGTVGSREKADFARAHGCHHTILYREEDFVAATRRLVPEGVSAVYDGVGQDTFLKSFDVARPFAALVNYGNASGPVPPFNLMLLAQKGSLALYRPGFGFHGNTPESRAKYCGELFDLLRGGHIKLEISATFPLKDAAAAHRAVEARQTTGSVLLIP</sequence>
<evidence type="ECO:0000256" key="2">
    <source>
        <dbReference type="ARBA" id="ARBA00023002"/>
    </source>
</evidence>
<keyword evidence="1" id="KW-0521">NADP</keyword>
<evidence type="ECO:0000259" key="3">
    <source>
        <dbReference type="SMART" id="SM00829"/>
    </source>
</evidence>
<dbReference type="InterPro" id="IPR047618">
    <property type="entry name" value="QOR-like"/>
</dbReference>
<dbReference type="SUPFAM" id="SSF51735">
    <property type="entry name" value="NAD(P)-binding Rossmann-fold domains"/>
    <property type="match status" value="1"/>
</dbReference>
<dbReference type="Proteomes" id="UP001247754">
    <property type="component" value="Unassembled WGS sequence"/>
</dbReference>
<dbReference type="Pfam" id="PF08240">
    <property type="entry name" value="ADH_N"/>
    <property type="match status" value="1"/>
</dbReference>
<evidence type="ECO:0000313" key="5">
    <source>
        <dbReference type="Proteomes" id="UP001247754"/>
    </source>
</evidence>
<dbReference type="Gene3D" id="3.40.50.720">
    <property type="entry name" value="NAD(P)-binding Rossmann-like Domain"/>
    <property type="match status" value="1"/>
</dbReference>
<dbReference type="PANTHER" id="PTHR48106:SF13">
    <property type="entry name" value="QUINONE OXIDOREDUCTASE-RELATED"/>
    <property type="match status" value="1"/>
</dbReference>
<dbReference type="Gene3D" id="3.90.180.10">
    <property type="entry name" value="Medium-chain alcohol dehydrogenases, catalytic domain"/>
    <property type="match status" value="1"/>
</dbReference>
<dbReference type="CDD" id="cd05286">
    <property type="entry name" value="QOR2"/>
    <property type="match status" value="1"/>
</dbReference>
<dbReference type="InterPro" id="IPR036291">
    <property type="entry name" value="NAD(P)-bd_dom_sf"/>
</dbReference>
<dbReference type="InterPro" id="IPR013154">
    <property type="entry name" value="ADH-like_N"/>
</dbReference>
<keyword evidence="5" id="KW-1185">Reference proteome</keyword>
<reference evidence="4 5" key="1">
    <citation type="submission" date="2023-09" db="EMBL/GenBank/DDBJ databases">
        <title>Xinfangfangia sedmenti sp. nov., isolated the sedment.</title>
        <authorList>
            <person name="Xu L."/>
        </authorList>
    </citation>
    <scope>NUCLEOTIDE SEQUENCE [LARGE SCALE GENOMIC DNA]</scope>
    <source>
        <strain evidence="4 5">LG-4</strain>
    </source>
</reference>
<organism evidence="4 5">
    <name type="scientific">Ruixingdingia sedimenti</name>
    <dbReference type="NCBI Taxonomy" id="3073604"/>
    <lineage>
        <taxon>Bacteria</taxon>
        <taxon>Pseudomonadati</taxon>
        <taxon>Pseudomonadota</taxon>
        <taxon>Alphaproteobacteria</taxon>
        <taxon>Rhodobacterales</taxon>
        <taxon>Paracoccaceae</taxon>
        <taxon>Ruixingdingia</taxon>
    </lineage>
</organism>
<gene>
    <name evidence="4" type="ORF">RGD00_02900</name>
</gene>
<evidence type="ECO:0000313" key="4">
    <source>
        <dbReference type="EMBL" id="MDR5651538.1"/>
    </source>
</evidence>
<dbReference type="SUPFAM" id="SSF50129">
    <property type="entry name" value="GroES-like"/>
    <property type="match status" value="1"/>
</dbReference>
<evidence type="ECO:0000256" key="1">
    <source>
        <dbReference type="ARBA" id="ARBA00022857"/>
    </source>
</evidence>
<dbReference type="SMART" id="SM00829">
    <property type="entry name" value="PKS_ER"/>
    <property type="match status" value="1"/>
</dbReference>
<dbReference type="Pfam" id="PF00107">
    <property type="entry name" value="ADH_zinc_N"/>
    <property type="match status" value="1"/>
</dbReference>
<dbReference type="RefSeq" id="WP_310455737.1">
    <property type="nucleotide sequence ID" value="NZ_JAVKPH010000002.1"/>
</dbReference>
<dbReference type="InterPro" id="IPR013149">
    <property type="entry name" value="ADH-like_C"/>
</dbReference>
<dbReference type="InterPro" id="IPR020843">
    <property type="entry name" value="ER"/>
</dbReference>
<comment type="caution">
    <text evidence="4">The sequence shown here is derived from an EMBL/GenBank/DDBJ whole genome shotgun (WGS) entry which is preliminary data.</text>
</comment>
<proteinExistence type="predicted"/>
<name>A0ABU1F4I0_9RHOB</name>
<dbReference type="PANTHER" id="PTHR48106">
    <property type="entry name" value="QUINONE OXIDOREDUCTASE PIG3-RELATED"/>
    <property type="match status" value="1"/>
</dbReference>
<keyword evidence="2" id="KW-0560">Oxidoreductase</keyword>
<dbReference type="EMBL" id="JAVKPH010000002">
    <property type="protein sequence ID" value="MDR5651538.1"/>
    <property type="molecule type" value="Genomic_DNA"/>
</dbReference>
<feature type="domain" description="Enoyl reductase (ER)" evidence="3">
    <location>
        <begin position="10"/>
        <end position="330"/>
    </location>
</feature>
<accession>A0ABU1F4I0</accession>
<dbReference type="InterPro" id="IPR011032">
    <property type="entry name" value="GroES-like_sf"/>
</dbReference>